<dbReference type="CDD" id="cd03784">
    <property type="entry name" value="GT1_Gtf-like"/>
    <property type="match status" value="1"/>
</dbReference>
<sequence>MPMATGHLNPSLPLARSLLQLGHEVHYLSRESVRTAIEKTGASFTDAAQEQMELYADRDEDIMGAFKAVAKEQGLENAPMMVGMCAVSPIHLELQLPGTIRWLQRVRPDVVVFCPMMNPEAVYAAKFLHIPAVGLWTFAGPGGMVGIMNMFLNQSGIPVEEIIAQVDTCQPMKESMYRLREKYDIDFDFRKGLSPMGFLHTMCETNFNLVTTAEEFQDPFPTELSAAYSEAGARFEYVGPLLESVSEDAGEALQALLAARMAGRKVVLASMGTILTSDTEGVGWKDAPRNGSGEPQGLTGKQLCQAAWSAVFDAFGSSEASGAPLLIVAVGRQPDALSDVDVPENALCLPVLPQVALLKAGVDLFLTHGGQNSFMESLSAGVPVVVCPGFGDQAVNAMKSEAMGVGLQVERPVPAHGEEMDSVAAYRAAVSAALARALQEPQFAEKAKRCKECLQEAGGVRKACELLVELAGESYPKLLGRTALGMPSCTEVSDAKNPVATDPTPP</sequence>
<evidence type="ECO:0000313" key="2">
    <source>
        <dbReference type="EMBL" id="CAE7754697.1"/>
    </source>
</evidence>
<dbReference type="InterPro" id="IPR050426">
    <property type="entry name" value="Glycosyltransferase_28"/>
</dbReference>
<dbReference type="PANTHER" id="PTHR48050">
    <property type="entry name" value="STEROL 3-BETA-GLUCOSYLTRANSFERASE"/>
    <property type="match status" value="1"/>
</dbReference>
<dbReference type="InterPro" id="IPR002213">
    <property type="entry name" value="UDP_glucos_trans"/>
</dbReference>
<proteinExistence type="predicted"/>
<dbReference type="OrthoDB" id="5835829at2759"/>
<protein>
    <submittedName>
        <fullName evidence="2">YojK protein</fullName>
    </submittedName>
</protein>
<dbReference type="Pfam" id="PF00201">
    <property type="entry name" value="UDPGT"/>
    <property type="match status" value="1"/>
</dbReference>
<reference evidence="2" key="1">
    <citation type="submission" date="2021-02" db="EMBL/GenBank/DDBJ databases">
        <authorList>
            <person name="Dougan E. K."/>
            <person name="Rhodes N."/>
            <person name="Thang M."/>
            <person name="Chan C."/>
        </authorList>
    </citation>
    <scope>NUCLEOTIDE SEQUENCE</scope>
</reference>
<dbReference type="PANTHER" id="PTHR48050:SF13">
    <property type="entry name" value="STEROL 3-BETA-GLUCOSYLTRANSFERASE UGT80A2"/>
    <property type="match status" value="1"/>
</dbReference>
<gene>
    <name evidence="2" type="primary">yojK</name>
    <name evidence="2" type="ORF">SPIL2461_LOCUS21906</name>
</gene>
<keyword evidence="1" id="KW-0808">Transferase</keyword>
<dbReference type="AlphaFoldDB" id="A0A812Y0Z5"/>
<dbReference type="GO" id="GO:0008194">
    <property type="term" value="F:UDP-glycosyltransferase activity"/>
    <property type="evidence" value="ECO:0007669"/>
    <property type="project" value="InterPro"/>
</dbReference>
<dbReference type="EMBL" id="CAJNIZ010046704">
    <property type="protein sequence ID" value="CAE7754697.1"/>
    <property type="molecule type" value="Genomic_DNA"/>
</dbReference>
<evidence type="ECO:0000313" key="3">
    <source>
        <dbReference type="Proteomes" id="UP000649617"/>
    </source>
</evidence>
<accession>A0A812Y0Z5</accession>
<dbReference type="Proteomes" id="UP000649617">
    <property type="component" value="Unassembled WGS sequence"/>
</dbReference>
<comment type="caution">
    <text evidence="2">The sequence shown here is derived from an EMBL/GenBank/DDBJ whole genome shotgun (WGS) entry which is preliminary data.</text>
</comment>
<dbReference type="Gene3D" id="3.40.50.2000">
    <property type="entry name" value="Glycogen Phosphorylase B"/>
    <property type="match status" value="2"/>
</dbReference>
<name>A0A812Y0Z5_SYMPI</name>
<dbReference type="SUPFAM" id="SSF53756">
    <property type="entry name" value="UDP-Glycosyltransferase/glycogen phosphorylase"/>
    <property type="match status" value="1"/>
</dbReference>
<evidence type="ECO:0000256" key="1">
    <source>
        <dbReference type="ARBA" id="ARBA00022679"/>
    </source>
</evidence>
<organism evidence="2 3">
    <name type="scientific">Symbiodinium pilosum</name>
    <name type="common">Dinoflagellate</name>
    <dbReference type="NCBI Taxonomy" id="2952"/>
    <lineage>
        <taxon>Eukaryota</taxon>
        <taxon>Sar</taxon>
        <taxon>Alveolata</taxon>
        <taxon>Dinophyceae</taxon>
        <taxon>Suessiales</taxon>
        <taxon>Symbiodiniaceae</taxon>
        <taxon>Symbiodinium</taxon>
    </lineage>
</organism>
<keyword evidence="3" id="KW-1185">Reference proteome</keyword>